<evidence type="ECO:0000313" key="4">
    <source>
        <dbReference type="EMBL" id="RHW74291.1"/>
    </source>
</evidence>
<feature type="compositionally biased region" description="Low complexity" evidence="2">
    <location>
        <begin position="776"/>
        <end position="786"/>
    </location>
</feature>
<dbReference type="GO" id="GO:0048024">
    <property type="term" value="P:regulation of mRNA splicing, via spliceosome"/>
    <property type="evidence" value="ECO:0007669"/>
    <property type="project" value="TreeGrafter"/>
</dbReference>
<feature type="compositionally biased region" description="Basic and acidic residues" evidence="2">
    <location>
        <begin position="342"/>
        <end position="354"/>
    </location>
</feature>
<evidence type="ECO:0000256" key="2">
    <source>
        <dbReference type="SAM" id="MobiDB-lite"/>
    </source>
</evidence>
<keyword evidence="1" id="KW-0175">Coiled coil</keyword>
<feature type="compositionally biased region" description="Polar residues" evidence="2">
    <location>
        <begin position="696"/>
        <end position="710"/>
    </location>
</feature>
<proteinExistence type="predicted"/>
<feature type="compositionally biased region" description="Basic and acidic residues" evidence="2">
    <location>
        <begin position="252"/>
        <end position="271"/>
    </location>
</feature>
<dbReference type="PANTHER" id="PTHR23148:SF4">
    <property type="entry name" value="PDZ DOMAIN-CONTAINING PROTEIN"/>
    <property type="match status" value="1"/>
</dbReference>
<feature type="region of interest" description="Disordered" evidence="2">
    <location>
        <begin position="896"/>
        <end position="922"/>
    </location>
</feature>
<dbReference type="Pfam" id="PF23398">
    <property type="entry name" value="FAZ1_cons"/>
    <property type="match status" value="1"/>
</dbReference>
<feature type="compositionally biased region" description="Polar residues" evidence="2">
    <location>
        <begin position="595"/>
        <end position="604"/>
    </location>
</feature>
<feature type="compositionally biased region" description="Basic and acidic residues" evidence="2">
    <location>
        <begin position="612"/>
        <end position="622"/>
    </location>
</feature>
<dbReference type="InterPro" id="IPR052225">
    <property type="entry name" value="Ser/Arg_repetitive_matrix"/>
</dbReference>
<sequence>MENDYPVNLRVDIAPEDGTVMLPGSITITRTTVSVFKLRESTDEEPLFIGVCSVPLIKFSRCPSTVFPRTDALLLTSVSGHLFINAALTAGVVPPEESGPGTPSSSASDIARSHASGTRRDSVDERRKKIDNPGLWTRLRLEFRDNDDCDRCVEALLARHAEELNSRGTSSTSSLSKSHSQNDVTGASRSRRDSSMRTHSGPRRSTHSESTRSTESSMRSTQEDLVRSSRGGESRNSRGDASRSGGTPLRSAPDDSRRSRGPESHSVRSDTTRTGGTPSRGGPDDVRHSRGPDSHSSRSDTTRTGATPLRSAPDDSRRSRGPESHVTRSETSRSAGTPLRSAHNETARNSRSEASRSGGTPLRSAPDDSRRSRGPESHSVRSDTTRTGGTPSRGGPDDVRHSRGPDSHSSHSELSRSGGTPPRSAPDAMFRHSRGPDSQTTRSEASRSVRSSSKHSPAGAGRSTGTTRSSGTALPAGAGVSEMMHTCRSGPTYMEGSCTSSNARRNGGIHHGSDRTPIRAGRGPADGDSESDAASSAVDIRRHGRSSVTSSASRGSGLDSQPLTPSGSEVGRQKRRSGSPADFHTPNSKRRDSQSEYSQDSQLTPRGLPNRSRGDGSYREADSVSELRTPRSSLREGSRDGYGTRAPGTARDAPNAAQSPYNIRRHSLNSTGTSTMQTSVIDSIVGGGHDRGRAHSQATSARTTPYNSRSPPGHPSTGKKRTELQYFLRCILKFMHHRLHFMQYLHKEVVFEAYLHEEARLLGGRPRSRSMRRSSRATSASHNASRMSASPRRSLIPPGLEEAHRLREIEDRLREVENLHRTTELERAELERRQREFEEERRDFERRRQELAHQRLEVQDLLREVGDRWRDGDRMGGMGSGINRFDYLSDQRPRDSYGYGEGIGSRHSSHHSRQRDSDTLSVPTGEAKLLLSSQKPPALEEALDEADYPTAFVDRYVYGDEWRMLLPKREMEVRFNALVDTCIALKLPRRLVTILTVSVEQPGLRVTAEVRHNPETLSRDVLTRRFTTQPLRFLQRLYDLRHYYAMDDTVANAPQRSLPRGSRGTSRGTPLQGSRVLPGVIPRVNENSGIYDESSDDDLMGDNAMVDPMARMREFQRGAERRRLQRELESANMREKKQATQQKQRRFQQLEQLEQEESMGRSSIVLAELQTRRSMFASAVFRQRPSAITLRRQLEEKEQVERSLLEVGYVRQTQVLMQAHRRNLNFVRLLMHEAERRLRHVELEREARMELDIMMNPTRWVKSVSLPEVNERTRRQRLVAAEMKQRMHIYANIRSFVADAVQSEIDTLISDEMAARLVLGADEMKSRIDLYSWSQAPGSIYTPRSAAIAAAGRQGIPPQALHALFAEESVERVHLGNDELRRRHLYQREYIITTEDAARNDIELEELDEHVTMLDGLVQKNRKMLERRRQEQQRSIKLLSEEQYYRKSIINDEQDEFEEFMEQFDAEINDMIMTEASQLGPAHDIDSPSRRRRVPSTPRQAKLFHYMSFVPEDMDHVPTANLAIEGMLGCSINKNLEVTCIARPLPKAEAEELQFQAGDMILDVAGYSLHSLSHLREVLANRAMQIQHEAREEFDDVPEDELLTNPALQKYIEVLCEHHNFLVQVLRGCDIFQIIVKS</sequence>
<feature type="compositionally biased region" description="Low complexity" evidence="2">
    <location>
        <begin position="385"/>
        <end position="394"/>
    </location>
</feature>
<evidence type="ECO:0000259" key="3">
    <source>
        <dbReference type="Pfam" id="PF23398"/>
    </source>
</evidence>
<dbReference type="GO" id="GO:0003723">
    <property type="term" value="F:RNA binding"/>
    <property type="evidence" value="ECO:0007669"/>
    <property type="project" value="TreeGrafter"/>
</dbReference>
<feature type="compositionally biased region" description="Basic and acidic residues" evidence="2">
    <location>
        <begin position="395"/>
        <end position="414"/>
    </location>
</feature>
<dbReference type="Proteomes" id="UP000266743">
    <property type="component" value="Chromosome 1"/>
</dbReference>
<feature type="coiled-coil region" evidence="1">
    <location>
        <begin position="1414"/>
        <end position="1442"/>
    </location>
</feature>
<dbReference type="EMBL" id="QSBY01000001">
    <property type="protein sequence ID" value="RHW74291.1"/>
    <property type="molecule type" value="Genomic_DNA"/>
</dbReference>
<feature type="compositionally biased region" description="Basic and acidic residues" evidence="2">
    <location>
        <begin position="221"/>
        <end position="241"/>
    </location>
</feature>
<feature type="compositionally biased region" description="Basic residues" evidence="2">
    <location>
        <begin position="766"/>
        <end position="775"/>
    </location>
</feature>
<feature type="compositionally biased region" description="Low complexity" evidence="2">
    <location>
        <begin position="546"/>
        <end position="557"/>
    </location>
</feature>
<gene>
    <name evidence="4" type="ORF">DPX39_010042600</name>
</gene>
<dbReference type="PANTHER" id="PTHR23148">
    <property type="entry name" value="SERINE/ARGININE REGULATED NUCLEAR MATRIX PROTEIN"/>
    <property type="match status" value="1"/>
</dbReference>
<name>A0A3L6LF17_9TRYP</name>
<feature type="region of interest" description="Disordered" evidence="2">
    <location>
        <begin position="765"/>
        <end position="801"/>
    </location>
</feature>
<feature type="coiled-coil region" evidence="1">
    <location>
        <begin position="806"/>
        <end position="854"/>
    </location>
</feature>
<feature type="compositionally biased region" description="Low complexity" evidence="2">
    <location>
        <begin position="94"/>
        <end position="108"/>
    </location>
</feature>
<feature type="coiled-coil region" evidence="1">
    <location>
        <begin position="1217"/>
        <end position="1244"/>
    </location>
</feature>
<feature type="region of interest" description="Disordered" evidence="2">
    <location>
        <begin position="1053"/>
        <end position="1077"/>
    </location>
</feature>
<organism evidence="4">
    <name type="scientific">Trypanosoma brucei equiperdum</name>
    <dbReference type="NCBI Taxonomy" id="630700"/>
    <lineage>
        <taxon>Eukaryota</taxon>
        <taxon>Discoba</taxon>
        <taxon>Euglenozoa</taxon>
        <taxon>Kinetoplastea</taxon>
        <taxon>Metakinetoplastina</taxon>
        <taxon>Trypanosomatida</taxon>
        <taxon>Trypanosomatidae</taxon>
        <taxon>Trypanosoma</taxon>
    </lineage>
</organism>
<feature type="compositionally biased region" description="Basic and acidic residues" evidence="2">
    <location>
        <begin position="282"/>
        <end position="301"/>
    </location>
</feature>
<feature type="compositionally biased region" description="Polar residues" evidence="2">
    <location>
        <begin position="668"/>
        <end position="681"/>
    </location>
</feature>
<feature type="compositionally biased region" description="Polar residues" evidence="2">
    <location>
        <begin position="558"/>
        <end position="567"/>
    </location>
</feature>
<accession>A0A3L6LF17</accession>
<feature type="region of interest" description="Disordered" evidence="2">
    <location>
        <begin position="94"/>
        <end position="126"/>
    </location>
</feature>
<feature type="compositionally biased region" description="Low complexity" evidence="2">
    <location>
        <begin position="166"/>
        <end position="179"/>
    </location>
</feature>
<feature type="domain" description="Flagellar attachment zone protein 1 conserved" evidence="3">
    <location>
        <begin position="958"/>
        <end position="1040"/>
    </location>
</feature>
<comment type="caution">
    <text evidence="4">The sequence shown here is derived from an EMBL/GenBank/DDBJ whole genome shotgun (WGS) entry which is preliminary data.</text>
</comment>
<feature type="compositionally biased region" description="Basic and acidic residues" evidence="2">
    <location>
        <begin position="365"/>
        <end position="384"/>
    </location>
</feature>
<dbReference type="InterPro" id="IPR056614">
    <property type="entry name" value="FAZ1_cons"/>
</dbReference>
<feature type="compositionally biased region" description="Low complexity" evidence="2">
    <location>
        <begin position="442"/>
        <end position="473"/>
    </location>
</feature>
<protein>
    <recommendedName>
        <fullName evidence="3">Flagellar attachment zone protein 1 conserved domain-containing protein</fullName>
    </recommendedName>
</protein>
<feature type="compositionally biased region" description="Polar residues" evidence="2">
    <location>
        <begin position="1063"/>
        <end position="1072"/>
    </location>
</feature>
<evidence type="ECO:0000256" key="1">
    <source>
        <dbReference type="SAM" id="Coils"/>
    </source>
</evidence>
<reference evidence="4" key="1">
    <citation type="submission" date="2018-09" db="EMBL/GenBank/DDBJ databases">
        <title>whole genome sequence of T. equiperdum IVM-t1 strain.</title>
        <authorList>
            <person name="Suganuma K."/>
        </authorList>
    </citation>
    <scope>NUCLEOTIDE SEQUENCE [LARGE SCALE GENOMIC DNA]</scope>
    <source>
        <strain evidence="4">IVM-t1</strain>
    </source>
</reference>
<feature type="coiled-coil region" evidence="1">
    <location>
        <begin position="1121"/>
        <end position="1156"/>
    </location>
</feature>
<feature type="region of interest" description="Disordered" evidence="2">
    <location>
        <begin position="164"/>
        <end position="720"/>
    </location>
</feature>
<feature type="compositionally biased region" description="Low complexity" evidence="2">
    <location>
        <begin position="272"/>
        <end position="281"/>
    </location>
</feature>
<feature type="compositionally biased region" description="Basic and acidic residues" evidence="2">
    <location>
        <begin position="312"/>
        <end position="331"/>
    </location>
</feature>
<dbReference type="GO" id="GO:0005681">
    <property type="term" value="C:spliceosomal complex"/>
    <property type="evidence" value="ECO:0007669"/>
    <property type="project" value="TreeGrafter"/>
</dbReference>